<accession>A0A1F4UH33</accession>
<dbReference type="PANTHER" id="PTHR10859:SF91">
    <property type="entry name" value="DOLICHYL-PHOSPHATE BETA-GLUCOSYLTRANSFERASE"/>
    <property type="match status" value="1"/>
</dbReference>
<dbReference type="EMBL" id="MEUN01000081">
    <property type="protein sequence ID" value="OGC44227.1"/>
    <property type="molecule type" value="Genomic_DNA"/>
</dbReference>
<evidence type="ECO:0000259" key="1">
    <source>
        <dbReference type="Pfam" id="PF00535"/>
    </source>
</evidence>
<feature type="non-terminal residue" evidence="2">
    <location>
        <position position="1"/>
    </location>
</feature>
<dbReference type="Pfam" id="PF00535">
    <property type="entry name" value="Glycos_transf_2"/>
    <property type="match status" value="1"/>
</dbReference>
<protein>
    <recommendedName>
        <fullName evidence="1">Glycosyltransferase 2-like domain-containing protein</fullName>
    </recommendedName>
</protein>
<proteinExistence type="predicted"/>
<sequence>NPNFELIFVIDGYVDNTKGTLMQYIKNNNLKKAKVFGYRKNMGKGYAIRFGMQRATGDVIGFIDADTDIQIRTLGYAIKAINRDGVMAVIPSKLHKDSNVEMTFSRKVFSYGLITLNRVFLRLPKDITDVGCGLKLFKRDLVKRILPNLKVNRFAIDSEILNEIGRVGYKVSVIPFFLNKNRSDSTSANLKDVSRMIKDILSISIKENRVFNSKLLKAYR</sequence>
<comment type="caution">
    <text evidence="2">The sequence shown here is derived from an EMBL/GenBank/DDBJ whole genome shotgun (WGS) entry which is preliminary data.</text>
</comment>
<feature type="domain" description="Glycosyltransferase 2-like" evidence="1">
    <location>
        <begin position="2"/>
        <end position="145"/>
    </location>
</feature>
<evidence type="ECO:0000313" key="2">
    <source>
        <dbReference type="EMBL" id="OGC44227.1"/>
    </source>
</evidence>
<dbReference type="AlphaFoldDB" id="A0A1F4UH33"/>
<gene>
    <name evidence="2" type="ORF">A2400_01695</name>
</gene>
<dbReference type="Proteomes" id="UP000177434">
    <property type="component" value="Unassembled WGS sequence"/>
</dbReference>
<dbReference type="SUPFAM" id="SSF53448">
    <property type="entry name" value="Nucleotide-diphospho-sugar transferases"/>
    <property type="match status" value="1"/>
</dbReference>
<dbReference type="PANTHER" id="PTHR10859">
    <property type="entry name" value="GLYCOSYL TRANSFERASE"/>
    <property type="match status" value="1"/>
</dbReference>
<dbReference type="InterPro" id="IPR029044">
    <property type="entry name" value="Nucleotide-diphossugar_trans"/>
</dbReference>
<dbReference type="InterPro" id="IPR001173">
    <property type="entry name" value="Glyco_trans_2-like"/>
</dbReference>
<dbReference type="Gene3D" id="3.90.550.10">
    <property type="entry name" value="Spore Coat Polysaccharide Biosynthesis Protein SpsA, Chain A"/>
    <property type="match status" value="1"/>
</dbReference>
<reference evidence="2 3" key="1">
    <citation type="journal article" date="2016" name="Nat. Commun.">
        <title>Thousands of microbial genomes shed light on interconnected biogeochemical processes in an aquifer system.</title>
        <authorList>
            <person name="Anantharaman K."/>
            <person name="Brown C.T."/>
            <person name="Hug L.A."/>
            <person name="Sharon I."/>
            <person name="Castelle C.J."/>
            <person name="Probst A.J."/>
            <person name="Thomas B.C."/>
            <person name="Singh A."/>
            <person name="Wilkins M.J."/>
            <person name="Karaoz U."/>
            <person name="Brodie E.L."/>
            <person name="Williams K.H."/>
            <person name="Hubbard S.S."/>
            <person name="Banfield J.F."/>
        </authorList>
    </citation>
    <scope>NUCLEOTIDE SEQUENCE [LARGE SCALE GENOMIC DNA]</scope>
</reference>
<organism evidence="2 3">
    <name type="scientific">candidate division WS6 bacterium RIFOXYB1_FULL_33_14</name>
    <dbReference type="NCBI Taxonomy" id="1817896"/>
    <lineage>
        <taxon>Bacteria</taxon>
        <taxon>Candidatus Dojkabacteria</taxon>
    </lineage>
</organism>
<evidence type="ECO:0000313" key="3">
    <source>
        <dbReference type="Proteomes" id="UP000177434"/>
    </source>
</evidence>
<dbReference type="GO" id="GO:0006487">
    <property type="term" value="P:protein N-linked glycosylation"/>
    <property type="evidence" value="ECO:0007669"/>
    <property type="project" value="TreeGrafter"/>
</dbReference>
<name>A0A1F4UH33_9BACT</name>